<dbReference type="RefSeq" id="WP_261985899.1">
    <property type="nucleotide sequence ID" value="NZ_CP108085.1"/>
</dbReference>
<dbReference type="Gene3D" id="1.25.40.10">
    <property type="entry name" value="Tetratricopeptide repeat domain"/>
    <property type="match status" value="2"/>
</dbReference>
<dbReference type="InterPro" id="IPR024983">
    <property type="entry name" value="CHAT_dom"/>
</dbReference>
<dbReference type="SUPFAM" id="SSF48452">
    <property type="entry name" value="TPR-like"/>
    <property type="match status" value="1"/>
</dbReference>
<evidence type="ECO:0000259" key="1">
    <source>
        <dbReference type="Pfam" id="PF12770"/>
    </source>
</evidence>
<name>A0ABZ1T435_9ACTN</name>
<keyword evidence="3" id="KW-1185">Reference proteome</keyword>
<accession>A0ABZ1T435</accession>
<dbReference type="Pfam" id="PF12770">
    <property type="entry name" value="CHAT"/>
    <property type="match status" value="1"/>
</dbReference>
<dbReference type="EMBL" id="CP108085">
    <property type="protein sequence ID" value="WUP79118.1"/>
    <property type="molecule type" value="Genomic_DNA"/>
</dbReference>
<organism evidence="2 3">
    <name type="scientific">Microbispora hainanensis</name>
    <dbReference type="NCBI Taxonomy" id="568844"/>
    <lineage>
        <taxon>Bacteria</taxon>
        <taxon>Bacillati</taxon>
        <taxon>Actinomycetota</taxon>
        <taxon>Actinomycetes</taxon>
        <taxon>Streptosporangiales</taxon>
        <taxon>Streptosporangiaceae</taxon>
        <taxon>Microbispora</taxon>
    </lineage>
</organism>
<evidence type="ECO:0000313" key="3">
    <source>
        <dbReference type="Proteomes" id="UP001432011"/>
    </source>
</evidence>
<feature type="domain" description="CHAT" evidence="1">
    <location>
        <begin position="610"/>
        <end position="924"/>
    </location>
</feature>
<gene>
    <name evidence="2" type="ORF">OG913_05870</name>
</gene>
<dbReference type="Proteomes" id="UP001432011">
    <property type="component" value="Chromosome"/>
</dbReference>
<proteinExistence type="predicted"/>
<sequence>MVGFRHLFRMQKRLQNLEVQRVAALGRNDWKEFESSAAGLEELIRDPGFKAMPVRQLIGGLNVIAESRRILFVVHGRADDLDKAITLWREALDISTKLRRTDYQANFHNNLGLALDTLFGVTGERRFFEESVRHAERAVEITSPGSPDMPRHASTLALRYQTRYRLTGDLADIEESVKLLESALRQERKREGSAKIRHNLSMCLMDRFRHSEDPLDLERSYDLIEQALRDTERNDPEYVDTLNVLAGRLETLASVTGDRALLERALAHYREVIEWFAGNPGKRLGVERNLATCLMATYHLTGDAGQLQDALFLMKEVVAGTGEEHPKYSGRCADLGRIHYERHLVTADEGDWLEAVRAFGNSCRTGLIADPAMALQAGRGWGDAALAKERWAEADVAYDYAVKAVDALWRAQISPSYRESWLARAVGLHARSAYAAARAGDLRKAAARLEHGRAFALSEKMALVEVELDRLETLGHGELRHRFLIARNRLFGAAGSDAGHLRELRDELMDVAAQIADVDGFQDFLQPPTFEGTIAPIARADPGRVLVYLGATHVGGLAVIIAADGEPFVIWLDSLTEEQVEGVYRDFSRANGRRLVDRAGWDHTLETVTSRLGAMVMGPVVKALTTVASHWERAPEVMLVPQGLLSSLPLHAALVEDREGPAQGVGGGHTGHVLDHVSGFSYAPNARSLRRAEWSEPPSATALAAYNTCDGLTFSPAEAHLVAQRLPEHCTVAADPGRTEVLTRLRSDRVVHLAVHGRSDPYRPVDSHLLLATGPLSLKEILEVDGSTRCELAVLSACETGVPGERLPDEAVSLAVGLLHIGVSGVVSSQWAVSDSAALLLMAKLYELFTVAELPMARALRRAQIWLRDASCDDLATLLDEIGARLPTAEAAAFREAAREVRWNWSDNRPYNGLRHWAAFTFTGIHGTREHACE</sequence>
<evidence type="ECO:0000313" key="2">
    <source>
        <dbReference type="EMBL" id="WUP79118.1"/>
    </source>
</evidence>
<dbReference type="InterPro" id="IPR011990">
    <property type="entry name" value="TPR-like_helical_dom_sf"/>
</dbReference>
<protein>
    <submittedName>
        <fullName evidence="2">CHAT domain-containing protein</fullName>
    </submittedName>
</protein>
<reference evidence="2" key="1">
    <citation type="submission" date="2022-10" db="EMBL/GenBank/DDBJ databases">
        <title>The complete genomes of actinobacterial strains from the NBC collection.</title>
        <authorList>
            <person name="Joergensen T.S."/>
            <person name="Alvarez Arevalo M."/>
            <person name="Sterndorff E.B."/>
            <person name="Faurdal D."/>
            <person name="Vuksanovic O."/>
            <person name="Mourched A.-S."/>
            <person name="Charusanti P."/>
            <person name="Shaw S."/>
            <person name="Blin K."/>
            <person name="Weber T."/>
        </authorList>
    </citation>
    <scope>NUCLEOTIDE SEQUENCE</scope>
    <source>
        <strain evidence="2">NBC_00254</strain>
    </source>
</reference>